<dbReference type="EMBL" id="NAJO01000017">
    <property type="protein sequence ID" value="OQO06072.1"/>
    <property type="molecule type" value="Genomic_DNA"/>
</dbReference>
<feature type="region of interest" description="Disordered" evidence="10">
    <location>
        <begin position="270"/>
        <end position="297"/>
    </location>
</feature>
<dbReference type="AlphaFoldDB" id="A0A1V8T4H3"/>
<keyword evidence="5 9" id="KW-0732">Signal</keyword>
<feature type="transmembrane region" description="Helical" evidence="11">
    <location>
        <begin position="648"/>
        <end position="668"/>
    </location>
</feature>
<evidence type="ECO:0000256" key="11">
    <source>
        <dbReference type="SAM" id="Phobius"/>
    </source>
</evidence>
<keyword evidence="14" id="KW-1185">Reference proteome</keyword>
<evidence type="ECO:0000313" key="14">
    <source>
        <dbReference type="Proteomes" id="UP000192596"/>
    </source>
</evidence>
<evidence type="ECO:0000256" key="2">
    <source>
        <dbReference type="ARBA" id="ARBA00007528"/>
    </source>
</evidence>
<evidence type="ECO:0000256" key="9">
    <source>
        <dbReference type="RuleBase" id="RU361209"/>
    </source>
</evidence>
<evidence type="ECO:0000256" key="10">
    <source>
        <dbReference type="SAM" id="MobiDB-lite"/>
    </source>
</evidence>
<reference evidence="14" key="1">
    <citation type="submission" date="2017-03" db="EMBL/GenBank/DDBJ databases">
        <title>Genomes of endolithic fungi from Antarctica.</title>
        <authorList>
            <person name="Coleine C."/>
            <person name="Masonjones S."/>
            <person name="Stajich J.E."/>
        </authorList>
    </citation>
    <scope>NUCLEOTIDE SEQUENCE [LARGE SCALE GENOMIC DNA]</scope>
    <source>
        <strain evidence="14">CCFEE 5527</strain>
    </source>
</reference>
<dbReference type="PANTHER" id="PTHR31468:SF5">
    <property type="entry name" value="1,3-BETA-GLUCANOSYLTRANSFERASE GAS5"/>
    <property type="match status" value="1"/>
</dbReference>
<evidence type="ECO:0000256" key="8">
    <source>
        <dbReference type="ARBA" id="ARBA00023288"/>
    </source>
</evidence>
<protein>
    <recommendedName>
        <fullName evidence="9">1,3-beta-glucanosyltransferase</fullName>
        <ecNumber evidence="9">2.4.1.-</ecNumber>
    </recommendedName>
</protein>
<evidence type="ECO:0000256" key="4">
    <source>
        <dbReference type="ARBA" id="ARBA00022679"/>
    </source>
</evidence>
<evidence type="ECO:0000256" key="1">
    <source>
        <dbReference type="ARBA" id="ARBA00004609"/>
    </source>
</evidence>
<keyword evidence="8 9" id="KW-0449">Lipoprotein</keyword>
<comment type="function">
    <text evidence="9">Splits internally a 1,3-beta-glucan molecule and transfers the newly generated reducing end (the donor) to the non-reducing end of another 1,3-beta-glucan molecule (the acceptor) forming a 1,3-beta linkage, resulting in the elongation of 1,3-beta-glucan chains in the cell wall.</text>
</comment>
<evidence type="ECO:0000256" key="5">
    <source>
        <dbReference type="ARBA" id="ARBA00022729"/>
    </source>
</evidence>
<feature type="chain" id="PRO_5011815115" description="1,3-beta-glucanosyltransferase" evidence="9">
    <location>
        <begin position="21"/>
        <end position="822"/>
    </location>
</feature>
<feature type="transmembrane region" description="Helical" evidence="11">
    <location>
        <begin position="680"/>
        <end position="699"/>
    </location>
</feature>
<dbReference type="GO" id="GO:0031505">
    <property type="term" value="P:fungal-type cell wall organization"/>
    <property type="evidence" value="ECO:0007669"/>
    <property type="project" value="TreeGrafter"/>
</dbReference>
<name>A0A1V8T4H3_9PEZI</name>
<dbReference type="GO" id="GO:0098552">
    <property type="term" value="C:side of membrane"/>
    <property type="evidence" value="ECO:0007669"/>
    <property type="project" value="UniProtKB-KW"/>
</dbReference>
<feature type="transmembrane region" description="Helical" evidence="11">
    <location>
        <begin position="719"/>
        <end position="743"/>
    </location>
</feature>
<comment type="caution">
    <text evidence="13">The sequence shown here is derived from an EMBL/GenBank/DDBJ whole genome shotgun (WGS) entry which is preliminary data.</text>
</comment>
<feature type="transmembrane region" description="Helical" evidence="11">
    <location>
        <begin position="594"/>
        <end position="618"/>
    </location>
</feature>
<dbReference type="InterPro" id="IPR017853">
    <property type="entry name" value="GH"/>
</dbReference>
<keyword evidence="11" id="KW-0812">Transmembrane</keyword>
<feature type="transmembrane region" description="Helical" evidence="11">
    <location>
        <begin position="522"/>
        <end position="541"/>
    </location>
</feature>
<dbReference type="GO" id="GO:0042124">
    <property type="term" value="F:1,3-beta-glucanosyltransferase activity"/>
    <property type="evidence" value="ECO:0007669"/>
    <property type="project" value="TreeGrafter"/>
</dbReference>
<keyword evidence="11" id="KW-1133">Transmembrane helix</keyword>
<feature type="region of interest" description="Disordered" evidence="10">
    <location>
        <begin position="318"/>
        <end position="396"/>
    </location>
</feature>
<dbReference type="EC" id="2.4.1.-" evidence="9"/>
<proteinExistence type="inferred from homology"/>
<evidence type="ECO:0000256" key="6">
    <source>
        <dbReference type="ARBA" id="ARBA00023136"/>
    </source>
</evidence>
<dbReference type="OrthoDB" id="421038at2759"/>
<feature type="compositionally biased region" description="Low complexity" evidence="10">
    <location>
        <begin position="362"/>
        <end position="392"/>
    </location>
</feature>
<evidence type="ECO:0000256" key="3">
    <source>
        <dbReference type="ARBA" id="ARBA00022622"/>
    </source>
</evidence>
<dbReference type="Proteomes" id="UP000192596">
    <property type="component" value="Unassembled WGS sequence"/>
</dbReference>
<feature type="compositionally biased region" description="Polar residues" evidence="10">
    <location>
        <begin position="331"/>
        <end position="361"/>
    </location>
</feature>
<dbReference type="Pfam" id="PF20684">
    <property type="entry name" value="Fung_rhodopsin"/>
    <property type="match status" value="1"/>
</dbReference>
<dbReference type="InParanoid" id="A0A1V8T4H3"/>
<dbReference type="GO" id="GO:0005886">
    <property type="term" value="C:plasma membrane"/>
    <property type="evidence" value="ECO:0007669"/>
    <property type="project" value="UniProtKB-SubCell"/>
</dbReference>
<keyword evidence="7" id="KW-0325">Glycoprotein</keyword>
<dbReference type="STRING" id="1507870.A0A1V8T4H3"/>
<evidence type="ECO:0000256" key="7">
    <source>
        <dbReference type="ARBA" id="ARBA00023180"/>
    </source>
</evidence>
<evidence type="ECO:0000313" key="13">
    <source>
        <dbReference type="EMBL" id="OQO06072.1"/>
    </source>
</evidence>
<sequence>MKSVSAAVAAISLLASGTLAGVQRRQQGSLQAVTTRGNAFYRGDERFYIRGVAYQPGGAADAQDPLLDLDTLRNDVANFQELGINTIRIYTIDNSANHDEAMALLDNAGIYLALDANTPLYSLNRENLASLHASYNEVYLQSVFATVDAFAGYNNLLLFFSANEVINAANNTNAAPYIKAVTRDMKRYIGAQANDKSLDYPLPLFLSEYGCIQNTRDWGEVAALYSQNMTGVYSGGLAYEYTLEPNGYGLVSLSGGSAQPNADFQTLQSAFSATPNPSGDGGARTDDSTVPACPAGSDDWEVTAEALPEIPEGAVQYITNGAGAGPGLSNRDGSQWAGTPSTTSPDLSNGTTTSEDTSDPNASSGSSTGTSTGSGASASASGSAAADSGAGSWRHVQVRSPPDWTLEIFSGDEIVSDGVLAAVVFLDLGNVHQNKRAGTFMTLQLRPDEAFGHANIVQPPLSAVATWPKAQYENGVRRTWLPAYAITLLVLSTTLVCLRIGLRARKQGGGLGLDDAFLIPGWLILVGMTVTACLASGYGFVDRHIWDLRIDDYWRDALNAWVGQILFVIGTCCVRVSILFFYRRLTKGTFKRRWHYALWLAIGFTMTYSIAIIFLLIFGCAPTEAYWMGFNFSYKKPWTCKDMRWSNWLAGCLALISDAYSICRPALMLWPLELPKRQKLGLMAIFATSSLTIIAAGMRTHALINLGRDYDVSWNGFDIYIWSLLEYNLGIMCACAPSLRALFRAYFSWHSRYVSDITGTGTSETVRKVKTPSIPLVARRPTIVESRSSSTDSDTPIVSSAEAEIRKTGEAVSSREVRMEAC</sequence>
<keyword evidence="6 9" id="KW-0472">Membrane</keyword>
<keyword evidence="3 9" id="KW-0336">GPI-anchor</keyword>
<dbReference type="GO" id="GO:0071970">
    <property type="term" value="P:fungal-type cell wall (1-&gt;3)-beta-D-glucan biosynthetic process"/>
    <property type="evidence" value="ECO:0007669"/>
    <property type="project" value="TreeGrafter"/>
</dbReference>
<comment type="similarity">
    <text evidence="2 9">Belongs to the glycosyl hydrolase 72 family.</text>
</comment>
<dbReference type="SUPFAM" id="SSF51445">
    <property type="entry name" value="(Trans)glycosidases"/>
    <property type="match status" value="1"/>
</dbReference>
<feature type="domain" description="Rhodopsin" evidence="12">
    <location>
        <begin position="498"/>
        <end position="744"/>
    </location>
</feature>
<organism evidence="13 14">
    <name type="scientific">Cryoendolithus antarcticus</name>
    <dbReference type="NCBI Taxonomy" id="1507870"/>
    <lineage>
        <taxon>Eukaryota</taxon>
        <taxon>Fungi</taxon>
        <taxon>Dikarya</taxon>
        <taxon>Ascomycota</taxon>
        <taxon>Pezizomycotina</taxon>
        <taxon>Dothideomycetes</taxon>
        <taxon>Dothideomycetidae</taxon>
        <taxon>Cladosporiales</taxon>
        <taxon>Cladosporiaceae</taxon>
        <taxon>Cryoendolithus</taxon>
    </lineage>
</organism>
<keyword evidence="4 9" id="KW-0808">Transferase</keyword>
<accession>A0A1V8T4H3</accession>
<dbReference type="InterPro" id="IPR049326">
    <property type="entry name" value="Rhodopsin_dom_fungi"/>
</dbReference>
<feature type="signal peptide" evidence="9">
    <location>
        <begin position="1"/>
        <end position="20"/>
    </location>
</feature>
<evidence type="ECO:0000259" key="12">
    <source>
        <dbReference type="Pfam" id="PF20684"/>
    </source>
</evidence>
<dbReference type="PANTHER" id="PTHR31468">
    <property type="entry name" value="1,3-BETA-GLUCANOSYLTRANSFERASE GAS1"/>
    <property type="match status" value="1"/>
</dbReference>
<dbReference type="Gene3D" id="3.20.20.80">
    <property type="entry name" value="Glycosidases"/>
    <property type="match status" value="2"/>
</dbReference>
<feature type="transmembrane region" description="Helical" evidence="11">
    <location>
        <begin position="480"/>
        <end position="502"/>
    </location>
</feature>
<dbReference type="InterPro" id="IPR004886">
    <property type="entry name" value="Glucanosyltransferase"/>
</dbReference>
<dbReference type="Pfam" id="PF03198">
    <property type="entry name" value="Glyco_hydro_72"/>
    <property type="match status" value="2"/>
</dbReference>
<comment type="subcellular location">
    <subcellularLocation>
        <location evidence="1 9">Cell membrane</location>
        <topology evidence="1 9">Lipid-anchor</topology>
        <topology evidence="1 9">GPI-anchor</topology>
    </subcellularLocation>
</comment>
<gene>
    <name evidence="13" type="ORF">B0A48_08660</name>
</gene>
<feature type="transmembrane region" description="Helical" evidence="11">
    <location>
        <begin position="561"/>
        <end position="582"/>
    </location>
</feature>